<dbReference type="Proteomes" id="UP000018566">
    <property type="component" value="Chromosome"/>
</dbReference>
<evidence type="ECO:0000256" key="1">
    <source>
        <dbReference type="SAM" id="MobiDB-lite"/>
    </source>
</evidence>
<keyword evidence="2" id="KW-0176">Collagen</keyword>
<gene>
    <name evidence="2" type="ORF">YBT1518_29130</name>
</gene>
<sequence length="105" mass="10514">MGKTKEELKMLFVTGYKPTQQGFTDLIDVAGVQGPKGDKGETGSPGLKGDKGDTGAKGADGKNGTNGANGVGVKSISLTVDGTGKLTGGTWIGTDDKSNAIAINN</sequence>
<organism evidence="2 3">
    <name type="scientific">Bacillus thuringiensis YBT-1518</name>
    <dbReference type="NCBI Taxonomy" id="529122"/>
    <lineage>
        <taxon>Bacteria</taxon>
        <taxon>Bacillati</taxon>
        <taxon>Bacillota</taxon>
        <taxon>Bacilli</taxon>
        <taxon>Bacillales</taxon>
        <taxon>Bacillaceae</taxon>
        <taxon>Bacillus</taxon>
        <taxon>Bacillus cereus group</taxon>
    </lineage>
</organism>
<evidence type="ECO:0000313" key="3">
    <source>
        <dbReference type="Proteomes" id="UP000018566"/>
    </source>
</evidence>
<protein>
    <submittedName>
        <fullName evidence="2">Collagen</fullName>
    </submittedName>
</protein>
<dbReference type="RefSeq" id="WP_002179411.1">
    <property type="nucleotide sequence ID" value="NC_022873.1"/>
</dbReference>
<dbReference type="AlphaFoldDB" id="A0A9W3KJR3"/>
<name>A0A9W3KJR3_BACTU</name>
<reference evidence="2 3" key="1">
    <citation type="submission" date="2013-05" db="EMBL/GenBank/DDBJ databases">
        <title>Complete genome sequence of Bacillus thuringiensis YBT-1518, a typical strain with high toxicity to nematode.</title>
        <authorList>
            <person name="Wang P."/>
            <person name="Zhang C."/>
            <person name="Guo M."/>
            <person name="Guo S."/>
            <person name="Zhu Y."/>
            <person name="Zheng J."/>
            <person name="Zhu L."/>
            <person name="Ruan L."/>
            <person name="Peng D."/>
            <person name="Sun M."/>
        </authorList>
    </citation>
    <scope>NUCLEOTIDE SEQUENCE [LARGE SCALE GENOMIC DNA]</scope>
    <source>
        <strain evidence="2 3">YBT-1518</strain>
    </source>
</reference>
<dbReference type="KEGG" id="bthu:YBT1518_29130"/>
<accession>A0A9W3KJR3</accession>
<dbReference type="InterPro" id="IPR008160">
    <property type="entry name" value="Collagen"/>
</dbReference>
<dbReference type="Pfam" id="PF01391">
    <property type="entry name" value="Collagen"/>
    <property type="match status" value="1"/>
</dbReference>
<proteinExistence type="predicted"/>
<dbReference type="EMBL" id="CP005935">
    <property type="protein sequence ID" value="AHA74927.1"/>
    <property type="molecule type" value="Genomic_DNA"/>
</dbReference>
<evidence type="ECO:0000313" key="2">
    <source>
        <dbReference type="EMBL" id="AHA74927.1"/>
    </source>
</evidence>
<feature type="region of interest" description="Disordered" evidence="1">
    <location>
        <begin position="30"/>
        <end position="72"/>
    </location>
</feature>